<evidence type="ECO:0000256" key="4">
    <source>
        <dbReference type="ARBA" id="ARBA00023098"/>
    </source>
</evidence>
<dbReference type="InterPro" id="IPR002641">
    <property type="entry name" value="PNPLA_dom"/>
</dbReference>
<keyword evidence="1" id="KW-0479">Metal-binding</keyword>
<dbReference type="PANTHER" id="PTHR24185">
    <property type="entry name" value="CALCIUM-INDEPENDENT PHOSPHOLIPASE A2-GAMMA"/>
    <property type="match status" value="1"/>
</dbReference>
<evidence type="ECO:0000256" key="1">
    <source>
        <dbReference type="ARBA" id="ARBA00022723"/>
    </source>
</evidence>
<keyword evidence="4 5" id="KW-0443">Lipid metabolism</keyword>
<keyword evidence="5" id="KW-0442">Lipid degradation</keyword>
<dbReference type="Gene3D" id="3.40.1090.10">
    <property type="entry name" value="Cytosolic phospholipase A2 catalytic domain"/>
    <property type="match status" value="1"/>
</dbReference>
<feature type="active site" description="Nucleophile" evidence="5">
    <location>
        <position position="495"/>
    </location>
</feature>
<feature type="active site" description="Proton acceptor" evidence="5">
    <location>
        <position position="612"/>
    </location>
</feature>
<dbReference type="InterPro" id="IPR016035">
    <property type="entry name" value="Acyl_Trfase/lysoPLipase"/>
</dbReference>
<dbReference type="EMBL" id="LN891237">
    <property type="protein sequence ID" value="CUS07175.1"/>
    <property type="molecule type" value="Genomic_DNA"/>
</dbReference>
<keyword evidence="2" id="KW-0863">Zinc-finger</keyword>
<dbReference type="SUPFAM" id="SSF52151">
    <property type="entry name" value="FabD/lysophospholipase-like"/>
    <property type="match status" value="1"/>
</dbReference>
<keyword evidence="8" id="KW-1185">Reference proteome</keyword>
<evidence type="ECO:0000313" key="7">
    <source>
        <dbReference type="EMBL" id="CUS07175.1"/>
    </source>
</evidence>
<dbReference type="AlphaFoldDB" id="A0A292PKF4"/>
<proteinExistence type="predicted"/>
<accession>A0A292PKF4</accession>
<evidence type="ECO:0000256" key="3">
    <source>
        <dbReference type="ARBA" id="ARBA00022833"/>
    </source>
</evidence>
<dbReference type="Proteomes" id="UP001412239">
    <property type="component" value="Unassembled WGS sequence"/>
</dbReference>
<keyword evidence="5" id="KW-0378">Hydrolase</keyword>
<feature type="domain" description="PNPLA" evidence="6">
    <location>
        <begin position="451"/>
        <end position="625"/>
    </location>
</feature>
<dbReference type="GO" id="GO:0047499">
    <property type="term" value="F:calcium-independent phospholipase A2 activity"/>
    <property type="evidence" value="ECO:0007669"/>
    <property type="project" value="TreeGrafter"/>
</dbReference>
<dbReference type="InterPro" id="IPR017907">
    <property type="entry name" value="Znf_RING_CS"/>
</dbReference>
<organism evidence="7 8">
    <name type="scientific">Tuber aestivum</name>
    <name type="common">summer truffle</name>
    <dbReference type="NCBI Taxonomy" id="59557"/>
    <lineage>
        <taxon>Eukaryota</taxon>
        <taxon>Fungi</taxon>
        <taxon>Dikarya</taxon>
        <taxon>Ascomycota</taxon>
        <taxon>Pezizomycotina</taxon>
        <taxon>Pezizomycetes</taxon>
        <taxon>Pezizales</taxon>
        <taxon>Tuberaceae</taxon>
        <taxon>Tuber</taxon>
    </lineage>
</organism>
<protein>
    <recommendedName>
        <fullName evidence="6">PNPLA domain-containing protein</fullName>
    </recommendedName>
</protein>
<evidence type="ECO:0000313" key="8">
    <source>
        <dbReference type="Proteomes" id="UP001412239"/>
    </source>
</evidence>
<dbReference type="GO" id="GO:0016020">
    <property type="term" value="C:membrane"/>
    <property type="evidence" value="ECO:0007669"/>
    <property type="project" value="TreeGrafter"/>
</dbReference>
<feature type="short sequence motif" description="DGA/G" evidence="5">
    <location>
        <begin position="612"/>
        <end position="614"/>
    </location>
</feature>
<dbReference type="PROSITE" id="PS00518">
    <property type="entry name" value="ZF_RING_1"/>
    <property type="match status" value="1"/>
</dbReference>
<evidence type="ECO:0000259" key="6">
    <source>
        <dbReference type="PROSITE" id="PS51635"/>
    </source>
</evidence>
<reference evidence="7" key="1">
    <citation type="submission" date="2015-10" db="EMBL/GenBank/DDBJ databases">
        <authorList>
            <person name="Regsiter A."/>
            <person name="william w."/>
        </authorList>
    </citation>
    <scope>NUCLEOTIDE SEQUENCE</scope>
    <source>
        <strain evidence="7">Montdore</strain>
    </source>
</reference>
<gene>
    <name evidence="7" type="ORF">GSTUAT00008736001</name>
</gene>
<dbReference type="GO" id="GO:0046486">
    <property type="term" value="P:glycerolipid metabolic process"/>
    <property type="evidence" value="ECO:0007669"/>
    <property type="project" value="UniProtKB-ARBA"/>
</dbReference>
<name>A0A292PKF4_9PEZI</name>
<feature type="short sequence motif" description="GXSXG" evidence="5">
    <location>
        <begin position="493"/>
        <end position="497"/>
    </location>
</feature>
<evidence type="ECO:0000256" key="2">
    <source>
        <dbReference type="ARBA" id="ARBA00022771"/>
    </source>
</evidence>
<sequence>MHANRTLWLTVVNDANRICLLEYNRLQALATMFASTEPALIVLIGADAKYKALKPILTRHQGRPGVHLHYHDLCGMAGPVLFADCGLLDVDLTPQTSTHYHPNLYVPHTRRPLLWLEGGDDGPRSQDQVRRLLCGSLLGPFTDVICIFAADVGGPSGVVRLLSHWRDLRGVGLWFPEVIVIWEPPPLTSLDPVSHAVEMQLLYEMIYAKVGPQPLDLEVVVVSDTNIMGQILACYQKARRRRGRRRTLYSFTHTVALFQKACDHAVKTIKDPFNPIIASRYQNPVPPTLADCLTTFLRVFSPQQFTHTIQLIASGIAFNAMPPGMHAIRGAGVISPVTLLEDIRSLALYEMDSLHNHQRGSADYHLEALKKGWGPCTRILCDTVCLSCIARIPDRRLPCQHSFCEVCLEVFGEHCKDQEYTFYISRCMVCLASFDGVKVHIQPPTAGARILAVDGGGVRGVVALTSLMQLEAAISRIVGMELPIQEHFDLAVGTSSGWSVVECLRQFIRLANKAFRRRPRLKCLPILSCAIDYMLSFMADSQYSADTMEGALKEAFGPERDMFSTDNHRTKIAVTATMTNSLPCIFTNYNNGSGTVHIGSTLHLAGLGTFQDGGLWENNPTSAALWESSHIWPNSSEPDLVLSLGTGSTLYTPHSTGQCPVGPLEPRGDGSLVRGGGFLSRAYRSYMYLLDGEPAWQKLLGGLPLRRRARFYRLNVQIPGKEPGIDDTAEIPQLCMTRPSNLALNAAAWAIIASLFYFELERPPVYGPWGYVCEGRILCRLGVVSQGLILEGLERQQARFVRCGEPLTGEYGRTAHFTVVDLQVEVSIDLYVHHEGSRPIGGSPFTVHELMQRQHLDRPFGTANHLKRHPAISATAPPMKRRHV</sequence>
<feature type="short sequence motif" description="GXGXXG" evidence="5">
    <location>
        <begin position="455"/>
        <end position="460"/>
    </location>
</feature>
<evidence type="ECO:0000256" key="5">
    <source>
        <dbReference type="PROSITE-ProRule" id="PRU01161"/>
    </source>
</evidence>
<dbReference type="GO" id="GO:0019369">
    <property type="term" value="P:arachidonate metabolic process"/>
    <property type="evidence" value="ECO:0007669"/>
    <property type="project" value="TreeGrafter"/>
</dbReference>
<dbReference type="PANTHER" id="PTHR24185:SF8">
    <property type="entry name" value="PNPLA DOMAIN-CONTAINING PROTEIN"/>
    <property type="match status" value="1"/>
</dbReference>
<keyword evidence="3" id="KW-0862">Zinc</keyword>
<dbReference type="GO" id="GO:0008270">
    <property type="term" value="F:zinc ion binding"/>
    <property type="evidence" value="ECO:0007669"/>
    <property type="project" value="UniProtKB-KW"/>
</dbReference>
<dbReference type="PROSITE" id="PS51635">
    <property type="entry name" value="PNPLA"/>
    <property type="match status" value="1"/>
</dbReference>
<dbReference type="GO" id="GO:0016042">
    <property type="term" value="P:lipid catabolic process"/>
    <property type="evidence" value="ECO:0007669"/>
    <property type="project" value="UniProtKB-UniRule"/>
</dbReference>